<keyword evidence="1" id="KW-0472">Membrane</keyword>
<gene>
    <name evidence="2" type="ORF">F2Q70_00030743</name>
</gene>
<name>A0A8S9FR26_BRACR</name>
<dbReference type="AlphaFoldDB" id="A0A8S9FR26"/>
<organism evidence="2">
    <name type="scientific">Brassica cretica</name>
    <name type="common">Mustard</name>
    <dbReference type="NCBI Taxonomy" id="69181"/>
    <lineage>
        <taxon>Eukaryota</taxon>
        <taxon>Viridiplantae</taxon>
        <taxon>Streptophyta</taxon>
        <taxon>Embryophyta</taxon>
        <taxon>Tracheophyta</taxon>
        <taxon>Spermatophyta</taxon>
        <taxon>Magnoliopsida</taxon>
        <taxon>eudicotyledons</taxon>
        <taxon>Gunneridae</taxon>
        <taxon>Pentapetalae</taxon>
        <taxon>rosids</taxon>
        <taxon>malvids</taxon>
        <taxon>Brassicales</taxon>
        <taxon>Brassicaceae</taxon>
        <taxon>Brassiceae</taxon>
        <taxon>Brassica</taxon>
    </lineage>
</organism>
<evidence type="ECO:0000256" key="1">
    <source>
        <dbReference type="SAM" id="Phobius"/>
    </source>
</evidence>
<proteinExistence type="predicted"/>
<keyword evidence="1" id="KW-0812">Transmembrane</keyword>
<reference evidence="2" key="1">
    <citation type="submission" date="2019-12" db="EMBL/GenBank/DDBJ databases">
        <title>Genome sequencing and annotation of Brassica cretica.</title>
        <authorList>
            <person name="Studholme D.J."/>
            <person name="Sarris P.F."/>
        </authorList>
    </citation>
    <scope>NUCLEOTIDE SEQUENCE</scope>
    <source>
        <strain evidence="2">PFS-102/07</strain>
        <tissue evidence="2">Leaf</tissue>
    </source>
</reference>
<comment type="caution">
    <text evidence="2">The sequence shown here is derived from an EMBL/GenBank/DDBJ whole genome shotgun (WGS) entry which is preliminary data.</text>
</comment>
<dbReference type="EMBL" id="QGKY02002305">
    <property type="protein sequence ID" value="KAF2534766.1"/>
    <property type="molecule type" value="Genomic_DNA"/>
</dbReference>
<evidence type="ECO:0008006" key="3">
    <source>
        <dbReference type="Google" id="ProtNLM"/>
    </source>
</evidence>
<feature type="transmembrane region" description="Helical" evidence="1">
    <location>
        <begin position="125"/>
        <end position="143"/>
    </location>
</feature>
<keyword evidence="1" id="KW-1133">Transmembrane helix</keyword>
<evidence type="ECO:0000313" key="2">
    <source>
        <dbReference type="EMBL" id="KAF2534766.1"/>
    </source>
</evidence>
<protein>
    <recommendedName>
        <fullName evidence="3">Transmembrane protein</fullName>
    </recommendedName>
</protein>
<accession>A0A8S9FR26</accession>
<feature type="transmembrane region" description="Helical" evidence="1">
    <location>
        <begin position="69"/>
        <end position="89"/>
    </location>
</feature>
<sequence>MLPARPCASGRRELPSPLICLCLCFMIKTPLPSLCFRSLVRRISVFNEPRARISAEVEIRLALESRRGALQGLCGVVAALVVVCVFFEWNREPLRRRRGLSPSAVKQRQLRDWFSLEASRGWVRWCWFYSVSTVVYGCIWLVLECLVESYTVVYGCFKLSSALHLSFRLHHHTARDVSDWSSMAVSLLCSATIPVPVKDCLSRHWCIWCTGSVAAVARFGSVGRRFQALCAAVYKSALVALAKLCYYGNDTKSPVIRGNDENLTFL</sequence>